<name>A0A9W7LEG8_9STRA</name>
<evidence type="ECO:0000256" key="1">
    <source>
        <dbReference type="ARBA" id="ARBA00022679"/>
    </source>
</evidence>
<dbReference type="PROSITE" id="PS51186">
    <property type="entry name" value="GNAT"/>
    <property type="match status" value="1"/>
</dbReference>
<dbReference type="Pfam" id="PF00583">
    <property type="entry name" value="Acetyltransf_1"/>
    <property type="match status" value="1"/>
</dbReference>
<evidence type="ECO:0000313" key="3">
    <source>
        <dbReference type="EMBL" id="GMI47023.1"/>
    </source>
</evidence>
<reference evidence="4" key="1">
    <citation type="journal article" date="2023" name="Commun. Biol.">
        <title>Genome analysis of Parmales, the sister group of diatoms, reveals the evolutionary specialization of diatoms from phago-mixotrophs to photoautotrophs.</title>
        <authorList>
            <person name="Ban H."/>
            <person name="Sato S."/>
            <person name="Yoshikawa S."/>
            <person name="Yamada K."/>
            <person name="Nakamura Y."/>
            <person name="Ichinomiya M."/>
            <person name="Sato N."/>
            <person name="Blanc-Mathieu R."/>
            <person name="Endo H."/>
            <person name="Kuwata A."/>
            <person name="Ogata H."/>
        </authorList>
    </citation>
    <scope>NUCLEOTIDE SEQUENCE [LARGE SCALE GENOMIC DNA]</scope>
</reference>
<keyword evidence="1" id="KW-0808">Transferase</keyword>
<proteinExistence type="predicted"/>
<dbReference type="SUPFAM" id="SSF55729">
    <property type="entry name" value="Acyl-CoA N-acyltransferases (Nat)"/>
    <property type="match status" value="1"/>
</dbReference>
<dbReference type="Gene3D" id="3.40.630.30">
    <property type="match status" value="1"/>
</dbReference>
<sequence>MLQFRSKINYTVEKSSSSTLLPSLCCCCNDVIASGSGIGWTKPFSDPVAGLLPYFQSQAIASNVSLIVAYDTTTNTSAGSVQLCDNIDRFRSEACAHRAEVSCFFVSPSLRGSKIGYGLLKKAEEVARGMGIKKLTLDCRESQVQAIKLYERYGFKRYGTMERYASLDGVVFQKGYYYDFDL</sequence>
<dbReference type="OrthoDB" id="41532at2759"/>
<dbReference type="PANTHER" id="PTHR13947:SF37">
    <property type="entry name" value="LD18367P"/>
    <property type="match status" value="1"/>
</dbReference>
<comment type="caution">
    <text evidence="3">The sequence shown here is derived from an EMBL/GenBank/DDBJ whole genome shotgun (WGS) entry which is preliminary data.</text>
</comment>
<dbReference type="CDD" id="cd04301">
    <property type="entry name" value="NAT_SF"/>
    <property type="match status" value="1"/>
</dbReference>
<dbReference type="PANTHER" id="PTHR13947">
    <property type="entry name" value="GNAT FAMILY N-ACETYLTRANSFERASE"/>
    <property type="match status" value="1"/>
</dbReference>
<gene>
    <name evidence="3" type="ORF">TrCOL_g1015</name>
</gene>
<dbReference type="Proteomes" id="UP001165065">
    <property type="component" value="Unassembled WGS sequence"/>
</dbReference>
<feature type="domain" description="N-acetyltransferase" evidence="2">
    <location>
        <begin position="40"/>
        <end position="182"/>
    </location>
</feature>
<dbReference type="InterPro" id="IPR050769">
    <property type="entry name" value="NAT_camello-type"/>
</dbReference>
<accession>A0A9W7LEG8</accession>
<dbReference type="EMBL" id="BRYA01000323">
    <property type="protein sequence ID" value="GMI47023.1"/>
    <property type="molecule type" value="Genomic_DNA"/>
</dbReference>
<dbReference type="GO" id="GO:0008080">
    <property type="term" value="F:N-acetyltransferase activity"/>
    <property type="evidence" value="ECO:0007669"/>
    <property type="project" value="InterPro"/>
</dbReference>
<protein>
    <recommendedName>
        <fullName evidence="2">N-acetyltransferase domain-containing protein</fullName>
    </recommendedName>
</protein>
<keyword evidence="4" id="KW-1185">Reference proteome</keyword>
<organism evidence="3 4">
    <name type="scientific">Triparma columacea</name>
    <dbReference type="NCBI Taxonomy" id="722753"/>
    <lineage>
        <taxon>Eukaryota</taxon>
        <taxon>Sar</taxon>
        <taxon>Stramenopiles</taxon>
        <taxon>Ochrophyta</taxon>
        <taxon>Bolidophyceae</taxon>
        <taxon>Parmales</taxon>
        <taxon>Triparmaceae</taxon>
        <taxon>Triparma</taxon>
    </lineage>
</organism>
<dbReference type="AlphaFoldDB" id="A0A9W7LEG8"/>
<evidence type="ECO:0000313" key="4">
    <source>
        <dbReference type="Proteomes" id="UP001165065"/>
    </source>
</evidence>
<evidence type="ECO:0000259" key="2">
    <source>
        <dbReference type="PROSITE" id="PS51186"/>
    </source>
</evidence>
<dbReference type="InterPro" id="IPR016181">
    <property type="entry name" value="Acyl_CoA_acyltransferase"/>
</dbReference>
<dbReference type="InterPro" id="IPR000182">
    <property type="entry name" value="GNAT_dom"/>
</dbReference>